<keyword evidence="2" id="KW-1185">Reference proteome</keyword>
<proteinExistence type="predicted"/>
<dbReference type="eggNOG" id="ENOG502SQ5P">
    <property type="taxonomic scope" value="Eukaryota"/>
</dbReference>
<dbReference type="AlphaFoldDB" id="U7PIG4"/>
<sequence length="500" mass="55017">MAESMLPGDSLDAEHGSLTCSICHKQFRRKTDIGADSNFNIDPFSNGSLVAVSDLTPPETTHVTNFSRQWDVIDNVDSFSGQFWNEQVLAQPLDPNLQSATDTDLGWVVAAGVDSGHELAEPFTALLANPRDNYARADATTAEDDDESGSLSAPLHHVNLQPKSALETTDHLAQLIARSVATATATDTTEHNGTNRQLLPGMFSIREIARLLGAYPMHLLLPTFRSPFIHPTLFRQRPGGTPEPMAVVLACVSMKLHMEAAGKVFVCETLAAEQDKLIKALPSVLNSHEDACIVLQALCICEIESLVVANRFPSKLNKAVLHHEYLVRATKRLLQRIADMSPQGRIANSFLSSSIPSSTTSTDWKTWAVQESVRRTLFLIYILHELLRGIETLDDGYFEPLFTDGDVYENICLPASDTLWRANSEQAWHDALRKAGGEEASSNQATSPLVSLKLGEVSRHLASHCKDEQLWARAGTEFRPLPELTRLVLSLSVGACLRRY</sequence>
<dbReference type="OrthoDB" id="5423818at2759"/>
<dbReference type="HOGENOM" id="CLU_545330_0_0_1"/>
<name>U7PIG4_SPOS1</name>
<accession>U7PIG4</accession>
<evidence type="ECO:0000313" key="2">
    <source>
        <dbReference type="Proteomes" id="UP000018087"/>
    </source>
</evidence>
<protein>
    <recommendedName>
        <fullName evidence="3">Transcription factor domain-containing protein</fullName>
    </recommendedName>
</protein>
<evidence type="ECO:0008006" key="3">
    <source>
        <dbReference type="Google" id="ProtNLM"/>
    </source>
</evidence>
<dbReference type="Proteomes" id="UP000018087">
    <property type="component" value="Unassembled WGS sequence"/>
</dbReference>
<dbReference type="EMBL" id="KI440854">
    <property type="protein sequence ID" value="ERS95337.1"/>
    <property type="molecule type" value="Genomic_DNA"/>
</dbReference>
<reference evidence="2" key="1">
    <citation type="journal article" date="2014" name="Genome Announc.">
        <title>Genome sequence of the pathogenic fungus Sporothrix schenckii (ATCC 58251).</title>
        <authorList>
            <person name="Cuomo C.A."/>
            <person name="Rodriguez-Del Valle N."/>
            <person name="Perez-Sanchez L."/>
            <person name="Abouelleil A."/>
            <person name="Goldberg J."/>
            <person name="Young S."/>
            <person name="Zeng Q."/>
            <person name="Birren B.W."/>
        </authorList>
    </citation>
    <scope>NUCLEOTIDE SEQUENCE [LARGE SCALE GENOMIC DNA]</scope>
    <source>
        <strain evidence="2">ATCC 58251 / de Perez 2211183</strain>
    </source>
</reference>
<organism evidence="1 2">
    <name type="scientific">Sporothrix schenckii (strain ATCC 58251 / de Perez 2211183)</name>
    <name type="common">Rose-picker's disease fungus</name>
    <dbReference type="NCBI Taxonomy" id="1391915"/>
    <lineage>
        <taxon>Eukaryota</taxon>
        <taxon>Fungi</taxon>
        <taxon>Dikarya</taxon>
        <taxon>Ascomycota</taxon>
        <taxon>Pezizomycotina</taxon>
        <taxon>Sordariomycetes</taxon>
        <taxon>Sordariomycetidae</taxon>
        <taxon>Ophiostomatales</taxon>
        <taxon>Ophiostomataceae</taxon>
        <taxon>Sporothrix</taxon>
    </lineage>
</organism>
<evidence type="ECO:0000313" key="1">
    <source>
        <dbReference type="EMBL" id="ERS95337.1"/>
    </source>
</evidence>
<gene>
    <name evidence="1" type="ORF">HMPREF1624_08215</name>
</gene>